<keyword evidence="1" id="KW-0472">Membrane</keyword>
<sequence length="212" mass="23819">MASSGQDLELFVRDALIGGHSRSEIDKALTDAGWAPEQAHAALAAYADTTFAVPVPRPRPYLSAREAFLYLVLFTTLYISAYHLGALCFELIDRAFPDPVTNYFTLFGNRIRWSAASIIIAFPVYLFLSRKIGRELAEQPVKRQSSVRRWLTYLTLFVAAVILICDLITLVDNVLGGELTLRFILKVVVAAAIATTVFAYYLWDLRRDEHMP</sequence>
<evidence type="ECO:0000313" key="3">
    <source>
        <dbReference type="EMBL" id="TCV97207.1"/>
    </source>
</evidence>
<comment type="caution">
    <text evidence="3">The sequence shown here is derived from an EMBL/GenBank/DDBJ whole genome shotgun (WGS) entry which is preliminary data.</text>
</comment>
<evidence type="ECO:0000256" key="1">
    <source>
        <dbReference type="SAM" id="Phobius"/>
    </source>
</evidence>
<feature type="transmembrane region" description="Helical" evidence="1">
    <location>
        <begin position="183"/>
        <end position="203"/>
    </location>
</feature>
<evidence type="ECO:0000259" key="2">
    <source>
        <dbReference type="Pfam" id="PF18920"/>
    </source>
</evidence>
<proteinExistence type="predicted"/>
<gene>
    <name evidence="3" type="ORF">EC912_101202</name>
</gene>
<name>A0A4R3YVX4_9GAMM</name>
<reference evidence="3 4" key="1">
    <citation type="submission" date="2019-03" db="EMBL/GenBank/DDBJ databases">
        <title>Above-ground endophytic microbial communities from plants in different locations in the United States.</title>
        <authorList>
            <person name="Frank C."/>
        </authorList>
    </citation>
    <scope>NUCLEOTIDE SEQUENCE [LARGE SCALE GENOMIC DNA]</scope>
    <source>
        <strain evidence="3 4">LP_13_YM</strain>
    </source>
</reference>
<feature type="domain" description="DUF5671" evidence="2">
    <location>
        <begin position="66"/>
        <end position="200"/>
    </location>
</feature>
<feature type="transmembrane region" description="Helical" evidence="1">
    <location>
        <begin position="67"/>
        <end position="92"/>
    </location>
</feature>
<dbReference type="Proteomes" id="UP000295645">
    <property type="component" value="Unassembled WGS sequence"/>
</dbReference>
<dbReference type="AlphaFoldDB" id="A0A4R3YVX4"/>
<feature type="transmembrane region" description="Helical" evidence="1">
    <location>
        <begin position="112"/>
        <end position="129"/>
    </location>
</feature>
<dbReference type="EMBL" id="SMCS01000001">
    <property type="protein sequence ID" value="TCV97207.1"/>
    <property type="molecule type" value="Genomic_DNA"/>
</dbReference>
<protein>
    <recommendedName>
        <fullName evidence="2">DUF5671 domain-containing protein</fullName>
    </recommendedName>
</protein>
<dbReference type="InterPro" id="IPR043728">
    <property type="entry name" value="DUF5671"/>
</dbReference>
<organism evidence="3 4">
    <name type="scientific">Luteibacter rhizovicinus</name>
    <dbReference type="NCBI Taxonomy" id="242606"/>
    <lineage>
        <taxon>Bacteria</taxon>
        <taxon>Pseudomonadati</taxon>
        <taxon>Pseudomonadota</taxon>
        <taxon>Gammaproteobacteria</taxon>
        <taxon>Lysobacterales</taxon>
        <taxon>Rhodanobacteraceae</taxon>
        <taxon>Luteibacter</taxon>
    </lineage>
</organism>
<dbReference type="OrthoDB" id="529444at2"/>
<accession>A0A4R3YVX4</accession>
<dbReference type="Pfam" id="PF18920">
    <property type="entry name" value="DUF5671"/>
    <property type="match status" value="1"/>
</dbReference>
<dbReference type="RefSeq" id="WP_132141289.1">
    <property type="nucleotide sequence ID" value="NZ_SMCS01000001.1"/>
</dbReference>
<keyword evidence="1" id="KW-1133">Transmembrane helix</keyword>
<evidence type="ECO:0000313" key="4">
    <source>
        <dbReference type="Proteomes" id="UP000295645"/>
    </source>
</evidence>
<keyword evidence="4" id="KW-1185">Reference proteome</keyword>
<feature type="transmembrane region" description="Helical" evidence="1">
    <location>
        <begin position="150"/>
        <end position="171"/>
    </location>
</feature>
<keyword evidence="1" id="KW-0812">Transmembrane</keyword>